<feature type="transmembrane region" description="Helical" evidence="1">
    <location>
        <begin position="6"/>
        <end position="23"/>
    </location>
</feature>
<dbReference type="AlphaFoldDB" id="A0A1M5AQ63"/>
<dbReference type="Proteomes" id="UP000184501">
    <property type="component" value="Unassembled WGS sequence"/>
</dbReference>
<proteinExistence type="predicted"/>
<accession>A0A1M5AQ63</accession>
<reference evidence="2 3" key="1">
    <citation type="submission" date="2016-11" db="EMBL/GenBank/DDBJ databases">
        <authorList>
            <person name="Jaros S."/>
            <person name="Januszkiewicz K."/>
            <person name="Wedrychowicz H."/>
        </authorList>
    </citation>
    <scope>NUCLEOTIDE SEQUENCE [LARGE SCALE GENOMIC DNA]</scope>
    <source>
        <strain evidence="2 3">DSM 44523</strain>
    </source>
</reference>
<evidence type="ECO:0000313" key="2">
    <source>
        <dbReference type="EMBL" id="SHF32401.1"/>
    </source>
</evidence>
<feature type="transmembrane region" description="Helical" evidence="1">
    <location>
        <begin position="30"/>
        <end position="50"/>
    </location>
</feature>
<name>A0A1M5AQ63_STRHI</name>
<dbReference type="EMBL" id="FQVN01000003">
    <property type="protein sequence ID" value="SHF32401.1"/>
    <property type="molecule type" value="Genomic_DNA"/>
</dbReference>
<evidence type="ECO:0000256" key="1">
    <source>
        <dbReference type="SAM" id="Phobius"/>
    </source>
</evidence>
<keyword evidence="1" id="KW-0472">Membrane</keyword>
<dbReference type="RefSeq" id="WP_200797452.1">
    <property type="nucleotide sequence ID" value="NZ_FQVN01000003.1"/>
</dbReference>
<evidence type="ECO:0000313" key="3">
    <source>
        <dbReference type="Proteomes" id="UP000184501"/>
    </source>
</evidence>
<dbReference type="STRING" id="2017.SAMN05444320_103218"/>
<keyword evidence="3" id="KW-1185">Reference proteome</keyword>
<keyword evidence="1" id="KW-1133">Transmembrane helix</keyword>
<protein>
    <submittedName>
        <fullName evidence="2">Uncharacterized protein</fullName>
    </submittedName>
</protein>
<keyword evidence="1" id="KW-0812">Transmembrane</keyword>
<organism evidence="2 3">
    <name type="scientific">Streptoalloteichus hindustanus</name>
    <dbReference type="NCBI Taxonomy" id="2017"/>
    <lineage>
        <taxon>Bacteria</taxon>
        <taxon>Bacillati</taxon>
        <taxon>Actinomycetota</taxon>
        <taxon>Actinomycetes</taxon>
        <taxon>Pseudonocardiales</taxon>
        <taxon>Pseudonocardiaceae</taxon>
        <taxon>Streptoalloteichus</taxon>
    </lineage>
</organism>
<gene>
    <name evidence="2" type="ORF">SAMN05444320_103218</name>
</gene>
<sequence>MTKDWIWIGLLALAGFLIGGAYVTWKSMKFFAALLAVAAVLAGAGAVLWMM</sequence>